<gene>
    <name evidence="2" type="ORF">EOD42_04340</name>
</gene>
<evidence type="ECO:0000256" key="1">
    <source>
        <dbReference type="SAM" id="Phobius"/>
    </source>
</evidence>
<keyword evidence="1" id="KW-0812">Transmembrane</keyword>
<dbReference type="RefSeq" id="WP_127786224.1">
    <property type="nucleotide sequence ID" value="NZ_SACL01000001.1"/>
</dbReference>
<reference evidence="2 3" key="1">
    <citation type="submission" date="2019-01" db="EMBL/GenBank/DDBJ databases">
        <authorList>
            <person name="Chen W.-M."/>
        </authorList>
    </citation>
    <scope>NUCLEOTIDE SEQUENCE [LARGE SCALE GENOMIC DNA]</scope>
    <source>
        <strain evidence="2 3">CCP-6</strain>
    </source>
</reference>
<sequence>MSTEFLIALVAMAAVSFFCRVGGFWVMRFVPITPRLEAALRALPLGVMVGILAPVLRQGRIAECAGLAVVVLAMRLFGSDLAAALAGVATVAVLRLIVP</sequence>
<evidence type="ECO:0000313" key="2">
    <source>
        <dbReference type="EMBL" id="RVT99330.1"/>
    </source>
</evidence>
<accession>A0A437MNY8</accession>
<organism evidence="2 3">
    <name type="scientific">Rhodovarius crocodyli</name>
    <dbReference type="NCBI Taxonomy" id="1979269"/>
    <lineage>
        <taxon>Bacteria</taxon>
        <taxon>Pseudomonadati</taxon>
        <taxon>Pseudomonadota</taxon>
        <taxon>Alphaproteobacteria</taxon>
        <taxon>Acetobacterales</taxon>
        <taxon>Roseomonadaceae</taxon>
        <taxon>Rhodovarius</taxon>
    </lineage>
</organism>
<dbReference type="OrthoDB" id="7679326at2"/>
<dbReference type="Proteomes" id="UP000282957">
    <property type="component" value="Unassembled WGS sequence"/>
</dbReference>
<proteinExistence type="predicted"/>
<comment type="caution">
    <text evidence="2">The sequence shown here is derived from an EMBL/GenBank/DDBJ whole genome shotgun (WGS) entry which is preliminary data.</text>
</comment>
<keyword evidence="1" id="KW-1133">Transmembrane helix</keyword>
<protein>
    <submittedName>
        <fullName evidence="2">Branched-chain amino acid ABC transporter</fullName>
    </submittedName>
</protein>
<keyword evidence="1" id="KW-0472">Membrane</keyword>
<dbReference type="Pfam" id="PF05437">
    <property type="entry name" value="AzlD"/>
    <property type="match status" value="1"/>
</dbReference>
<feature type="transmembrane region" description="Helical" evidence="1">
    <location>
        <begin position="6"/>
        <end position="26"/>
    </location>
</feature>
<feature type="transmembrane region" description="Helical" evidence="1">
    <location>
        <begin position="38"/>
        <end position="56"/>
    </location>
</feature>
<dbReference type="InterPro" id="IPR008407">
    <property type="entry name" value="Brnchd-chn_aa_trnsp_AzlD"/>
</dbReference>
<name>A0A437MNY8_9PROT</name>
<dbReference type="AlphaFoldDB" id="A0A437MNY8"/>
<keyword evidence="3" id="KW-1185">Reference proteome</keyword>
<dbReference type="EMBL" id="SACL01000001">
    <property type="protein sequence ID" value="RVT99330.1"/>
    <property type="molecule type" value="Genomic_DNA"/>
</dbReference>
<evidence type="ECO:0000313" key="3">
    <source>
        <dbReference type="Proteomes" id="UP000282957"/>
    </source>
</evidence>
<feature type="transmembrane region" description="Helical" evidence="1">
    <location>
        <begin position="76"/>
        <end position="98"/>
    </location>
</feature>